<feature type="compositionally biased region" description="Low complexity" evidence="1">
    <location>
        <begin position="99"/>
        <end position="119"/>
    </location>
</feature>
<dbReference type="OrthoDB" id="5955502at2759"/>
<dbReference type="EMBL" id="CAIX01000007">
    <property type="protein sequence ID" value="CCI40329.1"/>
    <property type="molecule type" value="Genomic_DNA"/>
</dbReference>
<protein>
    <submittedName>
        <fullName evidence="2">Uncharacterized protein</fullName>
    </submittedName>
</protein>
<sequence>MSRTCVIACIAVQCIAAMKEEGSQSLFQVFDEKYHQNWTLPTSNDLLDASGIDTSILYHPPPSVPASPPDQSPAPVPSLGPVPATQPVPANGPVPAIVPDSNASLSNSSSSDPSSLSASPQPEFNGWTRVVHLHQLEKFFVVPGAITFDKNSDYTVERLIALRANRRVDFAQYTHGFIGGTQDFVGEDPTLTVKNTTLYRVTFDTNGTAIFQSTATNLYWAYKIADRKIVWVRDPSLAVRLEIYLHTVNRDAIFLKHGHEVLSFRGNLYSNNTQSTQSRIHGLGFLSILCENAIFYSAKAPKAPSDLNAYILKYRKRELTSASGSFSALFAPYDLALLLPQQRPLTDYPFDTIYHPYEWFNTLFTMTQLIVQNIPEYRDMYPTFGAALPHDLNINRLIDYIQLPNTSVWTRDGAYRLLSIATAPPVISSTNSTHNLARQEWAGLVGTMISCAWMHDYDHKRQGILDSNQTSLHTILQTFYIWSSILVDVMIPNAPLLKKLDQVFILHPFGSIGAYLEKDSVGHFWFDRFLAPSSEGSSIVSELRLLLYIGDNTESTMIGSDIISTLLNETAPFLLNDISRLVEYIAQDTFTALQTIAVKVCRPGSFLVFCNIQPLIAEFQSIRSTIESAIPSNKTTSLMGHSPQDALGQLIDPELQRKIIDRLHVVSSRLSFGSEASAPLFYEFAQTEGKLASYLEKCLVFECVDRIALFNEKISILLPQLENAAREKAILVKIIGEFPSSNLVVMTSRIFDLIFVALVAYNPFSKYTASFSLNSIQLELQDVQQVGNYVIDLVRIFNLDRYWSHEVFNTLLTTLMRVAMGSKVVQSFTKTILDPLIQPSHVLDEHELEASALQFVVAYAQLNLPVEDAGIQELQNLILKVSQSFCDVIDHKSTAFSTCKMLQLHANAILQNLCSSLQLSLQALDLLSDIASTIVSKQQTQLARVISSQIPKSVQFDTVWQLRLSSLQTTSNVLLVIHRSQIFKTIVAYCNRLAYIRSDFLSPTCARIFVNKPISDQEIRALTAETWAPPSEITIDALIPSRPQFVGDTGFLDISKLMNGDVVSFQLPPNTTWLQQFHWLNGIGSGNVSIVVENFDIYLMPRFASFISKKSLVLVQVNASGLSSFGPLMNEKMVEIPSVSFANTYEERPAHLAGTCHFVTLPAHTCNTNWPQVCSLNGDEGHKSMSLLPSLFTPFQVQAIFPEKAFRPRDTLLEFNGLTSPLYLTARLRVRVTSTNTHTFDENEPLISTNSPKTKQHERRLNPKLGAGQRCCPVGQFKDWMDGECRDCNPNSVSQLGGMYCVSIANQTIERRKQMRL</sequence>
<gene>
    <name evidence="2" type="ORF">BN9_011130</name>
</gene>
<feature type="region of interest" description="Disordered" evidence="1">
    <location>
        <begin position="58"/>
        <end position="121"/>
    </location>
</feature>
<evidence type="ECO:0000313" key="2">
    <source>
        <dbReference type="EMBL" id="CCI40329.1"/>
    </source>
</evidence>
<dbReference type="InParanoid" id="A0A024G0N8"/>
<evidence type="ECO:0000313" key="3">
    <source>
        <dbReference type="Proteomes" id="UP000053237"/>
    </source>
</evidence>
<name>A0A024G0N8_9STRA</name>
<keyword evidence="3" id="KW-1185">Reference proteome</keyword>
<organism evidence="2 3">
    <name type="scientific">Albugo candida</name>
    <dbReference type="NCBI Taxonomy" id="65357"/>
    <lineage>
        <taxon>Eukaryota</taxon>
        <taxon>Sar</taxon>
        <taxon>Stramenopiles</taxon>
        <taxon>Oomycota</taxon>
        <taxon>Peronosporomycetes</taxon>
        <taxon>Albuginales</taxon>
        <taxon>Albuginaceae</taxon>
        <taxon>Albugo</taxon>
    </lineage>
</organism>
<proteinExistence type="predicted"/>
<reference evidence="2 3" key="1">
    <citation type="submission" date="2012-05" db="EMBL/GenBank/DDBJ databases">
        <title>Recombination and specialization in a pathogen metapopulation.</title>
        <authorList>
            <person name="Gardiner A."/>
            <person name="Kemen E."/>
            <person name="Schultz-Larsen T."/>
            <person name="MacLean D."/>
            <person name="Van Oosterhout C."/>
            <person name="Jones J.D.G."/>
        </authorList>
    </citation>
    <scope>NUCLEOTIDE SEQUENCE [LARGE SCALE GENOMIC DNA]</scope>
    <source>
        <strain evidence="2 3">Ac Nc2</strain>
    </source>
</reference>
<accession>A0A024G0N8</accession>
<dbReference type="Proteomes" id="UP000053237">
    <property type="component" value="Unassembled WGS sequence"/>
</dbReference>
<feature type="compositionally biased region" description="Pro residues" evidence="1">
    <location>
        <begin position="59"/>
        <end position="92"/>
    </location>
</feature>
<comment type="caution">
    <text evidence="2">The sequence shown here is derived from an EMBL/GenBank/DDBJ whole genome shotgun (WGS) entry which is preliminary data.</text>
</comment>
<evidence type="ECO:0000256" key="1">
    <source>
        <dbReference type="SAM" id="MobiDB-lite"/>
    </source>
</evidence>